<dbReference type="AlphaFoldDB" id="V9Z4D9"/>
<sequence length="68" mass="7760">MPPTIRSRRVETSAVCRCQPVAPKPDPQRIFLEPAYTDPDVAAEYAQAWEEEQAERAARRRPPRRSGP</sequence>
<reference evidence="2" key="1">
    <citation type="submission" date="2013-09" db="EMBL/GenBank/DDBJ databases">
        <title>Complete nucleotide sequence of Streptomyces linear plasmid pFRL3.</title>
        <authorList>
            <person name="Chen Z."/>
            <person name="Fang P."/>
            <person name="Qin Z."/>
        </authorList>
    </citation>
    <scope>NUCLEOTIDE SEQUENCE</scope>
    <source>
        <plasmid evidence="2">pFRL3</plasmid>
    </source>
</reference>
<evidence type="ECO:0000313" key="2">
    <source>
        <dbReference type="EMBL" id="AHE38993.1"/>
    </source>
</evidence>
<feature type="region of interest" description="Disordered" evidence="1">
    <location>
        <begin position="48"/>
        <end position="68"/>
    </location>
</feature>
<protein>
    <submittedName>
        <fullName evidence="2">Uncharacterized protein</fullName>
    </submittedName>
</protein>
<name>V9Z4D9_9ACTN</name>
<organism evidence="2">
    <name type="scientific">Streptomyces sp. FR1</name>
    <dbReference type="NCBI Taxonomy" id="349971"/>
    <lineage>
        <taxon>Bacteria</taxon>
        <taxon>Bacillati</taxon>
        <taxon>Actinomycetota</taxon>
        <taxon>Actinomycetes</taxon>
        <taxon>Kitasatosporales</taxon>
        <taxon>Streptomycetaceae</taxon>
        <taxon>Streptomyces</taxon>
    </lineage>
</organism>
<evidence type="ECO:0000256" key="1">
    <source>
        <dbReference type="SAM" id="MobiDB-lite"/>
    </source>
</evidence>
<proteinExistence type="predicted"/>
<feature type="compositionally biased region" description="Basic residues" evidence="1">
    <location>
        <begin position="58"/>
        <end position="68"/>
    </location>
</feature>
<geneLocation type="plasmid" evidence="2">
    <name>pFRL3</name>
</geneLocation>
<accession>V9Z4D9</accession>
<gene>
    <name evidence="2" type="ORF">pFRL3_216</name>
</gene>
<keyword evidence="2" id="KW-0614">Plasmid</keyword>
<dbReference type="EMBL" id="KF602048">
    <property type="protein sequence ID" value="AHE38993.1"/>
    <property type="molecule type" value="Genomic_DNA"/>
</dbReference>